<evidence type="ECO:0000313" key="2">
    <source>
        <dbReference type="EMBL" id="SEG72576.1"/>
    </source>
</evidence>
<feature type="transmembrane region" description="Helical" evidence="1">
    <location>
        <begin position="76"/>
        <end position="95"/>
    </location>
</feature>
<dbReference type="Proteomes" id="UP000236723">
    <property type="component" value="Unassembled WGS sequence"/>
</dbReference>
<sequence>MWLVVAVALLLVGWGALVRRRVGLRVWRPLLRRVPDSALAAGLFAVGLQLAAMIAYGCAVALGLSLGDATGMSWPAPTVIGLAGLLQAPIVMMAMPDRGAGPYAEVRAMLEDAGATGAQGRAAAWAGGPAAFLAMGLIVGSLFAAFDV</sequence>
<feature type="transmembrane region" description="Helical" evidence="1">
    <location>
        <begin position="39"/>
        <end position="64"/>
    </location>
</feature>
<evidence type="ECO:0000313" key="3">
    <source>
        <dbReference type="Proteomes" id="UP000236723"/>
    </source>
</evidence>
<proteinExistence type="predicted"/>
<keyword evidence="1" id="KW-0472">Membrane</keyword>
<gene>
    <name evidence="2" type="ORF">SAMN04489712_11015</name>
</gene>
<organism evidence="2 3">
    <name type="scientific">Thermomonospora echinospora</name>
    <dbReference type="NCBI Taxonomy" id="1992"/>
    <lineage>
        <taxon>Bacteria</taxon>
        <taxon>Bacillati</taxon>
        <taxon>Actinomycetota</taxon>
        <taxon>Actinomycetes</taxon>
        <taxon>Streptosporangiales</taxon>
        <taxon>Thermomonosporaceae</taxon>
        <taxon>Thermomonospora</taxon>
    </lineage>
</organism>
<dbReference type="RefSeq" id="WP_103939749.1">
    <property type="nucleotide sequence ID" value="NZ_FNVO01000010.1"/>
</dbReference>
<dbReference type="EMBL" id="FNVO01000010">
    <property type="protein sequence ID" value="SEG72576.1"/>
    <property type="molecule type" value="Genomic_DNA"/>
</dbReference>
<keyword evidence="1" id="KW-1133">Transmembrane helix</keyword>
<protein>
    <submittedName>
        <fullName evidence="2">Uncharacterized protein</fullName>
    </submittedName>
</protein>
<keyword evidence="1" id="KW-0812">Transmembrane</keyword>
<reference evidence="3" key="1">
    <citation type="submission" date="2016-10" db="EMBL/GenBank/DDBJ databases">
        <authorList>
            <person name="Varghese N."/>
            <person name="Submissions S."/>
        </authorList>
    </citation>
    <scope>NUCLEOTIDE SEQUENCE [LARGE SCALE GENOMIC DNA]</scope>
    <source>
        <strain evidence="3">DSM 43163</strain>
    </source>
</reference>
<evidence type="ECO:0000256" key="1">
    <source>
        <dbReference type="SAM" id="Phobius"/>
    </source>
</evidence>
<name>A0A1H6CJJ0_9ACTN</name>
<feature type="transmembrane region" description="Helical" evidence="1">
    <location>
        <begin position="122"/>
        <end position="146"/>
    </location>
</feature>
<accession>A0A1H6CJJ0</accession>
<keyword evidence="3" id="KW-1185">Reference proteome</keyword>
<dbReference type="AlphaFoldDB" id="A0A1H6CJJ0"/>